<evidence type="ECO:0000313" key="11">
    <source>
        <dbReference type="RefSeq" id="XP_023937250.1"/>
    </source>
</evidence>
<evidence type="ECO:0000256" key="7">
    <source>
        <dbReference type="PROSITE-ProRule" id="PRU00134"/>
    </source>
</evidence>
<name>A0A6J1MNX1_BICAN</name>
<evidence type="ECO:0000256" key="2">
    <source>
        <dbReference type="ARBA" id="ARBA00022771"/>
    </source>
</evidence>
<organism evidence="10 11">
    <name type="scientific">Bicyclus anynana</name>
    <name type="common">Squinting bush brown butterfly</name>
    <dbReference type="NCBI Taxonomy" id="110368"/>
    <lineage>
        <taxon>Eukaryota</taxon>
        <taxon>Metazoa</taxon>
        <taxon>Ecdysozoa</taxon>
        <taxon>Arthropoda</taxon>
        <taxon>Hexapoda</taxon>
        <taxon>Insecta</taxon>
        <taxon>Pterygota</taxon>
        <taxon>Neoptera</taxon>
        <taxon>Endopterygota</taxon>
        <taxon>Lepidoptera</taxon>
        <taxon>Glossata</taxon>
        <taxon>Ditrysia</taxon>
        <taxon>Papilionoidea</taxon>
        <taxon>Nymphalidae</taxon>
        <taxon>Satyrinae</taxon>
        <taxon>Satyrini</taxon>
        <taxon>Mycalesina</taxon>
        <taxon>Bicyclus</taxon>
    </lineage>
</organism>
<protein>
    <recommendedName>
        <fullName evidence="5">Protein-lysine N-methyltransferase SMYD4</fullName>
    </recommendedName>
    <alternativeName>
        <fullName evidence="6">SET and MYND domain-containing protein 4</fullName>
    </alternativeName>
</protein>
<dbReference type="InterPro" id="IPR001214">
    <property type="entry name" value="SET_dom"/>
</dbReference>
<evidence type="ECO:0000256" key="4">
    <source>
        <dbReference type="ARBA" id="ARBA00093423"/>
    </source>
</evidence>
<dbReference type="GeneID" id="112045334"/>
<proteinExistence type="predicted"/>
<dbReference type="InterPro" id="IPR011990">
    <property type="entry name" value="TPR-like_helical_dom_sf"/>
</dbReference>
<dbReference type="GO" id="GO:0008270">
    <property type="term" value="F:zinc ion binding"/>
    <property type="evidence" value="ECO:0007669"/>
    <property type="project" value="UniProtKB-KW"/>
</dbReference>
<dbReference type="PROSITE" id="PS50865">
    <property type="entry name" value="ZF_MYND_2"/>
    <property type="match status" value="1"/>
</dbReference>
<comment type="function">
    <text evidence="4">Protein-lysine N-methyltransferase. Monomethylates PRMT5, modulating its transcriptional activity. May also act as a histone methyltransferase. Plays a critical role in cardiac development. Acts as a key epigenetic regulator of gene expression during cardiac development via its dual activities as a methyltransferase and negative regulator of HDAC1.</text>
</comment>
<keyword evidence="3" id="KW-0862">Zinc</keyword>
<dbReference type="CDD" id="cd10536">
    <property type="entry name" value="SET_SMYD4"/>
    <property type="match status" value="1"/>
</dbReference>
<evidence type="ECO:0000259" key="9">
    <source>
        <dbReference type="PROSITE" id="PS50865"/>
    </source>
</evidence>
<gene>
    <name evidence="11" type="primary">LOC112045334</name>
</gene>
<dbReference type="InterPro" id="IPR002893">
    <property type="entry name" value="Znf_MYND"/>
</dbReference>
<dbReference type="Gene3D" id="1.25.40.10">
    <property type="entry name" value="Tetratricopeptide repeat domain"/>
    <property type="match status" value="1"/>
</dbReference>
<evidence type="ECO:0000259" key="8">
    <source>
        <dbReference type="PROSITE" id="PS50280"/>
    </source>
</evidence>
<dbReference type="PANTHER" id="PTHR47111:SF1">
    <property type="entry name" value="SET AND MYND DOMAIN-CONTAINING PROTEIN 4"/>
    <property type="match status" value="1"/>
</dbReference>
<feature type="domain" description="MYND-type" evidence="9">
    <location>
        <begin position="226"/>
        <end position="265"/>
    </location>
</feature>
<dbReference type="Pfam" id="PF00856">
    <property type="entry name" value="SET"/>
    <property type="match status" value="1"/>
</dbReference>
<dbReference type="GO" id="GO:0008276">
    <property type="term" value="F:protein methyltransferase activity"/>
    <property type="evidence" value="ECO:0007669"/>
    <property type="project" value="UniProtKB-ARBA"/>
</dbReference>
<dbReference type="RefSeq" id="XP_023937250.1">
    <property type="nucleotide sequence ID" value="XM_024081482.2"/>
</dbReference>
<dbReference type="CTD" id="36299"/>
<evidence type="ECO:0000313" key="10">
    <source>
        <dbReference type="Proteomes" id="UP001652582"/>
    </source>
</evidence>
<reference evidence="11" key="1">
    <citation type="submission" date="2025-08" db="UniProtKB">
        <authorList>
            <consortium name="RefSeq"/>
        </authorList>
    </citation>
    <scope>IDENTIFICATION</scope>
</reference>
<dbReference type="AlphaFoldDB" id="A0A6J1MNX1"/>
<evidence type="ECO:0000256" key="5">
    <source>
        <dbReference type="ARBA" id="ARBA00093635"/>
    </source>
</evidence>
<keyword evidence="10" id="KW-1185">Reference proteome</keyword>
<evidence type="ECO:0000256" key="6">
    <source>
        <dbReference type="ARBA" id="ARBA00093680"/>
    </source>
</evidence>
<dbReference type="KEGG" id="bany:112045334"/>
<evidence type="ECO:0000256" key="3">
    <source>
        <dbReference type="ARBA" id="ARBA00022833"/>
    </source>
</evidence>
<feature type="domain" description="SET" evidence="8">
    <location>
        <begin position="181"/>
        <end position="470"/>
    </location>
</feature>
<dbReference type="GO" id="GO:0008757">
    <property type="term" value="F:S-adenosylmethionine-dependent methyltransferase activity"/>
    <property type="evidence" value="ECO:0007669"/>
    <property type="project" value="UniProtKB-ARBA"/>
</dbReference>
<accession>A0A6J1MNX1</accession>
<dbReference type="InterPro" id="IPR046341">
    <property type="entry name" value="SET_dom_sf"/>
</dbReference>
<dbReference type="PROSITE" id="PS50280">
    <property type="entry name" value="SET"/>
    <property type="match status" value="1"/>
</dbReference>
<sequence length="621" mass="71353">MIIDQLYQGMIAKLTAQGKIIEISNHLWSLDTNDKRVLFVYKIFEDYNAFPKVEEAKKNDNLSILYRNLGNISFQERKHHKAWQYYNLALSNATLCSENYCLALSNRSAAFYEMKKYNECIKDIESVLLLEYPKKILGKLMKRRELCNEALAIVIPNDEYLLDDILEMKCTKDSRYVAAGNKLEVVYSAEMGRHVIAKEDIKVGEVLAVEDPYFRLLLKSQLLCWCSYCLSRQMNLLPCDSCSLALYCSTECKDNAWKEYHSVECPLMVTLLDMDFTKLELLALRTVIKARQDHNSWDDLFKTINAADENFNSEFRGHVKINGQWVYDSKYYASIHTLATNLEKRSVSDIFQKAVTSAIFLRFLEMNTTFLNSDSDKEKEKIRNTVAGLLLLHSMTSPTNMHGTSTNANDENGDFVDDVNIASAAYAFFSLLNHSCAPNVVRCNKLGSARMTMFALRPIKKGMQIYDNYGSHHALEERLSRRATLNYQYKFTCMCEACVNDWPTYFQFMTDYKVIPPKLFNAKMKILDPDTLDNLKKGCIQAAIETYKRLCIMIEMLEPHAPCMELCDCQESMKQCIIIFEGVSETGCTQLIQWRDMLPTNFSGTGNSSVMEAFKALNLNF</sequence>
<dbReference type="PANTHER" id="PTHR47111">
    <property type="entry name" value="BCDNA.LD29892"/>
    <property type="match status" value="1"/>
</dbReference>
<keyword evidence="2 7" id="KW-0863">Zinc-finger</keyword>
<evidence type="ECO:0000256" key="1">
    <source>
        <dbReference type="ARBA" id="ARBA00022723"/>
    </source>
</evidence>
<dbReference type="Gene3D" id="2.170.270.10">
    <property type="entry name" value="SET domain"/>
    <property type="match status" value="1"/>
</dbReference>
<dbReference type="Pfam" id="PF01753">
    <property type="entry name" value="zf-MYND"/>
    <property type="match status" value="1"/>
</dbReference>
<dbReference type="InterPro" id="IPR044421">
    <property type="entry name" value="SMYD4_SET"/>
</dbReference>
<dbReference type="SUPFAM" id="SSF82199">
    <property type="entry name" value="SET domain"/>
    <property type="match status" value="1"/>
</dbReference>
<dbReference type="SUPFAM" id="SSF48452">
    <property type="entry name" value="TPR-like"/>
    <property type="match status" value="1"/>
</dbReference>
<dbReference type="GO" id="GO:0008170">
    <property type="term" value="F:N-methyltransferase activity"/>
    <property type="evidence" value="ECO:0007669"/>
    <property type="project" value="UniProtKB-ARBA"/>
</dbReference>
<dbReference type="Proteomes" id="UP001652582">
    <property type="component" value="Chromosome 19"/>
</dbReference>
<dbReference type="OrthoDB" id="5945798at2759"/>
<keyword evidence="1" id="KW-0479">Metal-binding</keyword>
<dbReference type="Gene3D" id="6.10.140.2220">
    <property type="match status" value="1"/>
</dbReference>